<sequence length="469" mass="51794">MAPSCKLKVLEHFQISPPPGKLPSTSLPLTFFDIPWLLFPPSQPLFFFQLPALSTSHFTNSILPHLKCSLSLALQHFFPLAGNLATPPHPTAPHFVYAAANSSVSLTIAESSADFHHISGHQQRDVQEFHHLVPRPQRNKTASYDPNLPCPILAVQVTVFPQCGICIGFSFCHVAADGRTFDNFLKSWASIFKMESDLNKLLLPCTDRTVIQDPNGLRPILLNQWRSLGSSQLDTNNSDRADLRDMVRATFVVGQSDMEKLKQQILTRSRKIFGWASGSMYLSPYVLTCAHIWVCLTKTRFSNIKTSLGEERHYFGFIAGGITRLGYPVPNTYLGNCVSFGRLDAAGYELVGENGIVIAAKAIGETIKKLNGDVLGGAEDWISDWKELLGSKLHVTVTGSPKVNLYGLDFGWGRPKKIEEIAIDKTRAVSLTESRDVEGGIEVGLVLPKAQMNAFGSIFRKGLNSDRLE</sequence>
<dbReference type="Pfam" id="PF02458">
    <property type="entry name" value="Transferase"/>
    <property type="match status" value="1"/>
</dbReference>
<dbReference type="InterPro" id="IPR023213">
    <property type="entry name" value="CAT-like_dom_sf"/>
</dbReference>
<keyword evidence="2" id="KW-0012">Acyltransferase</keyword>
<dbReference type="PANTHER" id="PTHR31625">
    <property type="match status" value="1"/>
</dbReference>
<dbReference type="AlphaFoldDB" id="A0A834H3D3"/>
<comment type="caution">
    <text evidence="3">The sequence shown here is derived from an EMBL/GenBank/DDBJ whole genome shotgun (WGS) entry which is preliminary data.</text>
</comment>
<evidence type="ECO:0000313" key="3">
    <source>
        <dbReference type="EMBL" id="KAF7146722.1"/>
    </source>
</evidence>
<evidence type="ECO:0000256" key="2">
    <source>
        <dbReference type="ARBA" id="ARBA00023315"/>
    </source>
</evidence>
<name>A0A834H3D3_RHOSS</name>
<gene>
    <name evidence="3" type="ORF">RHSIM_Rhsim04G0062600</name>
</gene>
<dbReference type="EMBL" id="WJXA01000004">
    <property type="protein sequence ID" value="KAF7146722.1"/>
    <property type="molecule type" value="Genomic_DNA"/>
</dbReference>
<reference evidence="3" key="1">
    <citation type="submission" date="2019-11" db="EMBL/GenBank/DDBJ databases">
        <authorList>
            <person name="Liu Y."/>
            <person name="Hou J."/>
            <person name="Li T.-Q."/>
            <person name="Guan C.-H."/>
            <person name="Wu X."/>
            <person name="Wu H.-Z."/>
            <person name="Ling F."/>
            <person name="Zhang R."/>
            <person name="Shi X.-G."/>
            <person name="Ren J.-P."/>
            <person name="Chen E.-F."/>
            <person name="Sun J.-M."/>
        </authorList>
    </citation>
    <scope>NUCLEOTIDE SEQUENCE</scope>
    <source>
        <strain evidence="3">Adult_tree_wgs_1</strain>
        <tissue evidence="3">Leaves</tissue>
    </source>
</reference>
<protein>
    <submittedName>
        <fullName evidence="3">Uncharacterized protein</fullName>
    </submittedName>
</protein>
<organism evidence="3 4">
    <name type="scientific">Rhododendron simsii</name>
    <name type="common">Sims's rhododendron</name>
    <dbReference type="NCBI Taxonomy" id="118357"/>
    <lineage>
        <taxon>Eukaryota</taxon>
        <taxon>Viridiplantae</taxon>
        <taxon>Streptophyta</taxon>
        <taxon>Embryophyta</taxon>
        <taxon>Tracheophyta</taxon>
        <taxon>Spermatophyta</taxon>
        <taxon>Magnoliopsida</taxon>
        <taxon>eudicotyledons</taxon>
        <taxon>Gunneridae</taxon>
        <taxon>Pentapetalae</taxon>
        <taxon>asterids</taxon>
        <taxon>Ericales</taxon>
        <taxon>Ericaceae</taxon>
        <taxon>Ericoideae</taxon>
        <taxon>Rhodoreae</taxon>
        <taxon>Rhododendron</taxon>
    </lineage>
</organism>
<dbReference type="Proteomes" id="UP000626092">
    <property type="component" value="Unassembled WGS sequence"/>
</dbReference>
<evidence type="ECO:0000256" key="1">
    <source>
        <dbReference type="ARBA" id="ARBA00022679"/>
    </source>
</evidence>
<keyword evidence="1" id="KW-0808">Transferase</keyword>
<dbReference type="OrthoDB" id="1862401at2759"/>
<accession>A0A834H3D3</accession>
<dbReference type="Gene3D" id="3.30.559.10">
    <property type="entry name" value="Chloramphenicol acetyltransferase-like domain"/>
    <property type="match status" value="2"/>
</dbReference>
<keyword evidence="4" id="KW-1185">Reference proteome</keyword>
<dbReference type="InterPro" id="IPR051504">
    <property type="entry name" value="Plant_metabolite_acyltrans"/>
</dbReference>
<proteinExistence type="predicted"/>
<evidence type="ECO:0000313" key="4">
    <source>
        <dbReference type="Proteomes" id="UP000626092"/>
    </source>
</evidence>
<dbReference type="GO" id="GO:0016747">
    <property type="term" value="F:acyltransferase activity, transferring groups other than amino-acyl groups"/>
    <property type="evidence" value="ECO:0007669"/>
    <property type="project" value="UniProtKB-ARBA"/>
</dbReference>